<gene>
    <name evidence="1" type="ORF">HDF25_003381</name>
</gene>
<dbReference type="Proteomes" id="UP000521017">
    <property type="component" value="Unassembled WGS sequence"/>
</dbReference>
<dbReference type="EMBL" id="JACHCC010000008">
    <property type="protein sequence ID" value="MBB6501218.1"/>
    <property type="molecule type" value="Genomic_DNA"/>
</dbReference>
<proteinExistence type="predicted"/>
<sequence>MFFHHLKNFSPYSGHIYDEMKVPFIKKKDGYLGRNASRFDLIDRLGYFPFKEFKKDGRAYFISEVDLYDFLTSDEKSTTENYIIDYPGWDGEKKEILLKSFLSGFNDGIIEFERNVGLSYQTLTLDQKTQYLETFCLFCLNFLFFDGDLDKGLLYNLGYLQANLYRGFVEINNLKSSLPGGSPGLRLHFESYYKILDISKSENKEEQLQTVNTQSLIMQPRIELMCNLDEIGAIWRVLTAPIKTKDGTKDAVFSAEQVKGFLGSAFSSGAFPEVFKSGKKPFKERTPKGDMRTVLNALMYATFRLNDEHNRNVKLVEYATSLIHHFPVFSGSTPESIKGVISKEARKGMEVLTKSLSVNPYIEEMLSILKKHKI</sequence>
<protein>
    <submittedName>
        <fullName evidence="1">Uncharacterized protein</fullName>
    </submittedName>
</protein>
<dbReference type="RefSeq" id="WP_184626732.1">
    <property type="nucleotide sequence ID" value="NZ_JACHCC010000008.1"/>
</dbReference>
<evidence type="ECO:0000313" key="2">
    <source>
        <dbReference type="Proteomes" id="UP000521017"/>
    </source>
</evidence>
<organism evidence="1 2">
    <name type="scientific">Pedobacter cryoconitis</name>
    <dbReference type="NCBI Taxonomy" id="188932"/>
    <lineage>
        <taxon>Bacteria</taxon>
        <taxon>Pseudomonadati</taxon>
        <taxon>Bacteroidota</taxon>
        <taxon>Sphingobacteriia</taxon>
        <taxon>Sphingobacteriales</taxon>
        <taxon>Sphingobacteriaceae</taxon>
        <taxon>Pedobacter</taxon>
    </lineage>
</organism>
<reference evidence="1 2" key="1">
    <citation type="submission" date="2020-08" db="EMBL/GenBank/DDBJ databases">
        <title>Genomic Encyclopedia of Type Strains, Phase IV (KMG-V): Genome sequencing to study the core and pangenomes of soil and plant-associated prokaryotes.</title>
        <authorList>
            <person name="Whitman W."/>
        </authorList>
    </citation>
    <scope>NUCLEOTIDE SEQUENCE [LARGE SCALE GENOMIC DNA]</scope>
    <source>
        <strain evidence="1 2">M2T3</strain>
    </source>
</reference>
<comment type="caution">
    <text evidence="1">The sequence shown here is derived from an EMBL/GenBank/DDBJ whole genome shotgun (WGS) entry which is preliminary data.</text>
</comment>
<name>A0A7X0J5F7_9SPHI</name>
<accession>A0A7X0J5F7</accession>
<evidence type="ECO:0000313" key="1">
    <source>
        <dbReference type="EMBL" id="MBB6501218.1"/>
    </source>
</evidence>
<dbReference type="AlphaFoldDB" id="A0A7X0J5F7"/>